<feature type="transmembrane region" description="Helical" evidence="1">
    <location>
        <begin position="850"/>
        <end position="869"/>
    </location>
</feature>
<dbReference type="Proteomes" id="UP000290572">
    <property type="component" value="Unassembled WGS sequence"/>
</dbReference>
<keyword evidence="1" id="KW-0812">Transmembrane</keyword>
<keyword evidence="1" id="KW-1133">Transmembrane helix</keyword>
<protein>
    <submittedName>
        <fullName evidence="2">Uncharacterized protein</fullName>
    </submittedName>
</protein>
<keyword evidence="1" id="KW-0472">Membrane</keyword>
<name>A0A498LUC9_LABRO</name>
<proteinExistence type="predicted"/>
<gene>
    <name evidence="2" type="ORF">ROHU_035308</name>
</gene>
<dbReference type="EMBL" id="QBIY01013297">
    <property type="protein sequence ID" value="RXN08975.1"/>
    <property type="molecule type" value="Genomic_DNA"/>
</dbReference>
<evidence type="ECO:0000313" key="3">
    <source>
        <dbReference type="Proteomes" id="UP000290572"/>
    </source>
</evidence>
<sequence length="908" mass="101443">MCPQVLPEHSCEQRKSFTCSYTPPTAMTEKFTFFVQASCGWKKPEFTVNTTETVMSADNVVSLFLLVWTFVAVCQAFDDDFYSPSCDDVTGSVGEEVTFTCRVSRQRNDCCIAMYIFLYPEIYNDSQICKQKPPDGSCGQMNSCTCRYTPNTEMTGKFRFVLVTECGVKRAEFSVNITGPIKPEFDIEAPETVIPLIDTETPGHGSEALVITGVSCFIIFIIIAVIAIIYVKRITTMNAVNAVQLFILVWTFSAVCQEDKDISVSCDNVTGTVGKEVNLTCFVSLLINKCSIKKQKFGYDESAICKEGNLVNYCDHSYSFTCRYTPTTAMTEKFRFFVQTLCGMKTAEFPVDITEPVKREIVTEAPEKKAEVTLNQHGNTSLRLNGGGLYCLILWKMFTNGTDILTCGSNVMQPIKNLFTFDEDDVSVSCDNVTGSVGKEVNLTCSVSLKITECCITEYKIKYTEINNKAEICKKSPVNPCDQRNSFTCSYTPTTAMKEQFRFFVQTNRGLKTTEFTVVITDDVSVSCDNVTGSVGKEVNLTCSVSLKITEWCITGYKFKYTESNNEAEICKESPVNPCDQRNSFTCSYTPTTAMKEQFRFFVQTKCGTIKTEFTVAITDDVSVSCDEVTGSVGKEVNLTCSVSLHNTECCVTGYKFKYSESNNEAEICKGSPLNPCDQRNSFTCSYTPTTAMKEQFRFFVQTNRGPKPKEFTVVITDFSISCDDVTGSVGKEATLTCSVSLHNSKCCINLYKFQYPKRYNDSEIYKEKPHVNPCEQRNSFTCRYTPTTAMTEQFRFFVQTMCGPGKTVFTVNITEPIKPEIDNEASVKISKIISRTSPPDTEVDLGSKVSVIAAVVGCFILIIIVIIIRNEKPNFNNSCGIQNSIILDIRHDEDNNDHPEDVINDSV</sequence>
<evidence type="ECO:0000313" key="2">
    <source>
        <dbReference type="EMBL" id="RXN08975.1"/>
    </source>
</evidence>
<reference evidence="2 3" key="1">
    <citation type="submission" date="2018-03" db="EMBL/GenBank/DDBJ databases">
        <title>Draft genome sequence of Rohu Carp (Labeo rohita).</title>
        <authorList>
            <person name="Das P."/>
            <person name="Kushwaha B."/>
            <person name="Joshi C.G."/>
            <person name="Kumar D."/>
            <person name="Nagpure N.S."/>
            <person name="Sahoo L."/>
            <person name="Das S.P."/>
            <person name="Bit A."/>
            <person name="Patnaik S."/>
            <person name="Meher P.K."/>
            <person name="Jayasankar P."/>
            <person name="Koringa P.G."/>
            <person name="Patel N.V."/>
            <person name="Hinsu A.T."/>
            <person name="Kumar R."/>
            <person name="Pandey M."/>
            <person name="Agarwal S."/>
            <person name="Srivastava S."/>
            <person name="Singh M."/>
            <person name="Iquebal M.A."/>
            <person name="Jaiswal S."/>
            <person name="Angadi U.B."/>
            <person name="Kumar N."/>
            <person name="Raza M."/>
            <person name="Shah T.M."/>
            <person name="Rai A."/>
            <person name="Jena J.K."/>
        </authorList>
    </citation>
    <scope>NUCLEOTIDE SEQUENCE [LARGE SCALE GENOMIC DNA]</scope>
    <source>
        <strain evidence="2">DASCIFA01</strain>
        <tissue evidence="2">Testis</tissue>
    </source>
</reference>
<feature type="transmembrane region" description="Helical" evidence="1">
    <location>
        <begin position="208"/>
        <end position="231"/>
    </location>
</feature>
<keyword evidence="3" id="KW-1185">Reference proteome</keyword>
<feature type="transmembrane region" description="Helical" evidence="1">
    <location>
        <begin position="238"/>
        <end position="255"/>
    </location>
</feature>
<evidence type="ECO:0000256" key="1">
    <source>
        <dbReference type="SAM" id="Phobius"/>
    </source>
</evidence>
<dbReference type="AlphaFoldDB" id="A0A498LUC9"/>
<accession>A0A498LUC9</accession>
<organism evidence="2 3">
    <name type="scientific">Labeo rohita</name>
    <name type="common">Indian major carp</name>
    <name type="synonym">Cyprinus rohita</name>
    <dbReference type="NCBI Taxonomy" id="84645"/>
    <lineage>
        <taxon>Eukaryota</taxon>
        <taxon>Metazoa</taxon>
        <taxon>Chordata</taxon>
        <taxon>Craniata</taxon>
        <taxon>Vertebrata</taxon>
        <taxon>Euteleostomi</taxon>
        <taxon>Actinopterygii</taxon>
        <taxon>Neopterygii</taxon>
        <taxon>Teleostei</taxon>
        <taxon>Ostariophysi</taxon>
        <taxon>Cypriniformes</taxon>
        <taxon>Cyprinidae</taxon>
        <taxon>Labeoninae</taxon>
        <taxon>Labeonini</taxon>
        <taxon>Labeo</taxon>
    </lineage>
</organism>
<comment type="caution">
    <text evidence="2">The sequence shown here is derived from an EMBL/GenBank/DDBJ whole genome shotgun (WGS) entry which is preliminary data.</text>
</comment>